<evidence type="ECO:0000256" key="9">
    <source>
        <dbReference type="SAM" id="MobiDB-lite"/>
    </source>
</evidence>
<dbReference type="Pfam" id="PF08528">
    <property type="entry name" value="Whi5"/>
    <property type="match status" value="1"/>
</dbReference>
<keyword evidence="11" id="KW-1185">Reference proteome</keyword>
<reference evidence="10 11" key="1">
    <citation type="submission" date="2024-01" db="EMBL/GenBank/DDBJ databases">
        <authorList>
            <person name="Allen C."/>
            <person name="Tagirdzhanova G."/>
        </authorList>
    </citation>
    <scope>NUCLEOTIDE SEQUENCE [LARGE SCALE GENOMIC DNA]</scope>
</reference>
<gene>
    <name evidence="10" type="ORF">SCUCBS95973_009692</name>
</gene>
<evidence type="ECO:0000256" key="7">
    <source>
        <dbReference type="ARBA" id="ARBA00023163"/>
    </source>
</evidence>
<feature type="compositionally biased region" description="Low complexity" evidence="9">
    <location>
        <begin position="245"/>
        <end position="258"/>
    </location>
</feature>
<comment type="subcellular location">
    <subcellularLocation>
        <location evidence="2">Cytoplasm</location>
    </subcellularLocation>
    <subcellularLocation>
        <location evidence="1">Nucleus</location>
    </subcellularLocation>
</comment>
<name>A0ABP0CYQ1_9PEZI</name>
<feature type="region of interest" description="Disordered" evidence="9">
    <location>
        <begin position="220"/>
        <end position="396"/>
    </location>
</feature>
<dbReference type="InterPro" id="IPR013734">
    <property type="entry name" value="TF_Nrm1/Whi5"/>
</dbReference>
<keyword evidence="5" id="KW-0678">Repressor</keyword>
<keyword evidence="4" id="KW-0963">Cytoplasm</keyword>
<feature type="compositionally biased region" description="Acidic residues" evidence="9">
    <location>
        <begin position="278"/>
        <end position="291"/>
    </location>
</feature>
<comment type="caution">
    <text evidence="10">The sequence shown here is derived from an EMBL/GenBank/DDBJ whole genome shotgun (WGS) entry which is preliminary data.</text>
</comment>
<comment type="similarity">
    <text evidence="3">Belongs to the WHI5/NRM1 family.</text>
</comment>
<evidence type="ECO:0000256" key="6">
    <source>
        <dbReference type="ARBA" id="ARBA00023015"/>
    </source>
</evidence>
<keyword evidence="6" id="KW-0805">Transcription regulation</keyword>
<accession>A0ABP0CYQ1</accession>
<proteinExistence type="inferred from homology"/>
<evidence type="ECO:0000256" key="1">
    <source>
        <dbReference type="ARBA" id="ARBA00004123"/>
    </source>
</evidence>
<keyword evidence="7" id="KW-0804">Transcription</keyword>
<organism evidence="10 11">
    <name type="scientific">Sporothrix curviconia</name>
    <dbReference type="NCBI Taxonomy" id="1260050"/>
    <lineage>
        <taxon>Eukaryota</taxon>
        <taxon>Fungi</taxon>
        <taxon>Dikarya</taxon>
        <taxon>Ascomycota</taxon>
        <taxon>Pezizomycotina</taxon>
        <taxon>Sordariomycetes</taxon>
        <taxon>Sordariomycetidae</taxon>
        <taxon>Ophiostomatales</taxon>
        <taxon>Ophiostomataceae</taxon>
        <taxon>Sporothrix</taxon>
    </lineage>
</organism>
<feature type="compositionally biased region" description="Low complexity" evidence="9">
    <location>
        <begin position="224"/>
        <end position="238"/>
    </location>
</feature>
<evidence type="ECO:0000313" key="10">
    <source>
        <dbReference type="EMBL" id="CAK7236685.1"/>
    </source>
</evidence>
<feature type="region of interest" description="Disordered" evidence="9">
    <location>
        <begin position="28"/>
        <end position="119"/>
    </location>
</feature>
<protein>
    <submittedName>
        <fullName evidence="10">Uncharacterized protein</fullName>
    </submittedName>
</protein>
<keyword evidence="8" id="KW-0539">Nucleus</keyword>
<feature type="compositionally biased region" description="Low complexity" evidence="9">
    <location>
        <begin position="76"/>
        <end position="119"/>
    </location>
</feature>
<evidence type="ECO:0000256" key="5">
    <source>
        <dbReference type="ARBA" id="ARBA00022491"/>
    </source>
</evidence>
<feature type="compositionally biased region" description="Low complexity" evidence="9">
    <location>
        <begin position="37"/>
        <end position="49"/>
    </location>
</feature>
<evidence type="ECO:0000256" key="4">
    <source>
        <dbReference type="ARBA" id="ARBA00022490"/>
    </source>
</evidence>
<evidence type="ECO:0000256" key="8">
    <source>
        <dbReference type="ARBA" id="ARBA00023242"/>
    </source>
</evidence>
<evidence type="ECO:0000313" key="11">
    <source>
        <dbReference type="Proteomes" id="UP001642405"/>
    </source>
</evidence>
<dbReference type="Proteomes" id="UP001642405">
    <property type="component" value="Unassembled WGS sequence"/>
</dbReference>
<feature type="compositionally biased region" description="Acidic residues" evidence="9">
    <location>
        <begin position="332"/>
        <end position="351"/>
    </location>
</feature>
<dbReference type="EMBL" id="CAWUHB010000121">
    <property type="protein sequence ID" value="CAK7236685.1"/>
    <property type="molecule type" value="Genomic_DNA"/>
</dbReference>
<sequence>MASPAKRRVLAPLDANTSVAAALPMSLAGKPAASENSSKLPLSPPSSAIAKKRTLPETSLDEEPADSTTPLKKPCLSGNNSSSSTLSTMQPQASAPAPAPSVVAAAATAAPRPSLSPATSSVFDLSAMVDTTQATNITEPDIEAPRAVANASGTLTREQSRQRAEILKLRLGLARYKVRTGQVDVPLEHLRIVPSASTSQQQQQQPRTLLPISREWSAGEWVRQQQEQSQAGAAAQPRQQPPLPQRWALWGPASSSAGGAPGSRGRDQSGVSATSSSSDEEDEEDEDDGDALDSRPLPQQPRHQLDTVDVIEDSDVSDRDAPRRQSGGGGDDSNDDNEDEDEGDEEDEDGDLPQLPQIRRLSPTKKSSGAKRNPLTTPRGNRLLVDDSTGGHLDRLTSSAMRGSAVNGLLSLARS</sequence>
<evidence type="ECO:0000256" key="2">
    <source>
        <dbReference type="ARBA" id="ARBA00004496"/>
    </source>
</evidence>
<evidence type="ECO:0000256" key="3">
    <source>
        <dbReference type="ARBA" id="ARBA00006922"/>
    </source>
</evidence>